<dbReference type="CDD" id="cd00024">
    <property type="entry name" value="CD_CSD"/>
    <property type="match status" value="1"/>
</dbReference>
<dbReference type="GO" id="GO:0003723">
    <property type="term" value="F:RNA binding"/>
    <property type="evidence" value="ECO:0007669"/>
    <property type="project" value="UniProtKB-KW"/>
</dbReference>
<reference evidence="4 5" key="1">
    <citation type="journal article" date="2012" name="Science">
        <title>The Paleozoic origin of enzymatic lignin decomposition reconstructed from 31 fungal genomes.</title>
        <authorList>
            <person name="Floudas D."/>
            <person name="Binder M."/>
            <person name="Riley R."/>
            <person name="Barry K."/>
            <person name="Blanchette R.A."/>
            <person name="Henrissat B."/>
            <person name="Martinez A.T."/>
            <person name="Otillar R."/>
            <person name="Spatafora J.W."/>
            <person name="Yadav J.S."/>
            <person name="Aerts A."/>
            <person name="Benoit I."/>
            <person name="Boyd A."/>
            <person name="Carlson A."/>
            <person name="Copeland A."/>
            <person name="Coutinho P.M."/>
            <person name="de Vries R.P."/>
            <person name="Ferreira P."/>
            <person name="Findley K."/>
            <person name="Foster B."/>
            <person name="Gaskell J."/>
            <person name="Glotzer D."/>
            <person name="Gorecki P."/>
            <person name="Heitman J."/>
            <person name="Hesse C."/>
            <person name="Hori C."/>
            <person name="Igarashi K."/>
            <person name="Jurgens J.A."/>
            <person name="Kallen N."/>
            <person name="Kersten P."/>
            <person name="Kohler A."/>
            <person name="Kuees U."/>
            <person name="Kumar T.K.A."/>
            <person name="Kuo A."/>
            <person name="LaButti K."/>
            <person name="Larrondo L.F."/>
            <person name="Lindquist E."/>
            <person name="Ling A."/>
            <person name="Lombard V."/>
            <person name="Lucas S."/>
            <person name="Lundell T."/>
            <person name="Martin R."/>
            <person name="McLaughlin D.J."/>
            <person name="Morgenstern I."/>
            <person name="Morin E."/>
            <person name="Murat C."/>
            <person name="Nagy L.G."/>
            <person name="Nolan M."/>
            <person name="Ohm R.A."/>
            <person name="Patyshakuliyeva A."/>
            <person name="Rokas A."/>
            <person name="Ruiz-Duenas F.J."/>
            <person name="Sabat G."/>
            <person name="Salamov A."/>
            <person name="Samejima M."/>
            <person name="Schmutz J."/>
            <person name="Slot J.C."/>
            <person name="St John F."/>
            <person name="Stenlid J."/>
            <person name="Sun H."/>
            <person name="Sun S."/>
            <person name="Syed K."/>
            <person name="Tsang A."/>
            <person name="Wiebenga A."/>
            <person name="Young D."/>
            <person name="Pisabarro A."/>
            <person name="Eastwood D.C."/>
            <person name="Martin F."/>
            <person name="Cullen D."/>
            <person name="Grigoriev I.V."/>
            <person name="Hibbett D.S."/>
        </authorList>
    </citation>
    <scope>NUCLEOTIDE SEQUENCE [LARGE SCALE GENOMIC DNA]</scope>
    <source>
        <strain evidence="4 5">MD-104</strain>
    </source>
</reference>
<dbReference type="InterPro" id="IPR050951">
    <property type="entry name" value="Retrovirus_Pol_polyprotein"/>
</dbReference>
<dbReference type="Gene3D" id="3.30.420.10">
    <property type="entry name" value="Ribonuclease H-like superfamily/Ribonuclease H"/>
    <property type="match status" value="1"/>
</dbReference>
<dbReference type="InterPro" id="IPR012337">
    <property type="entry name" value="RNaseH-like_sf"/>
</dbReference>
<evidence type="ECO:0000256" key="1">
    <source>
        <dbReference type="ARBA" id="ARBA00022884"/>
    </source>
</evidence>
<dbReference type="STRING" id="742152.A0A2H3J392"/>
<dbReference type="Pfam" id="PF00385">
    <property type="entry name" value="Chromo"/>
    <property type="match status" value="1"/>
</dbReference>
<dbReference type="InterPro" id="IPR023780">
    <property type="entry name" value="Chromo_domain"/>
</dbReference>
<dbReference type="SUPFAM" id="SSF54160">
    <property type="entry name" value="Chromo domain-like"/>
    <property type="match status" value="1"/>
</dbReference>
<evidence type="ECO:0000313" key="4">
    <source>
        <dbReference type="EMBL" id="PCH36720.1"/>
    </source>
</evidence>
<dbReference type="PROSITE" id="PS50013">
    <property type="entry name" value="CHROMO_2"/>
    <property type="match status" value="1"/>
</dbReference>
<dbReference type="SMART" id="SM00298">
    <property type="entry name" value="CHROMO"/>
    <property type="match status" value="1"/>
</dbReference>
<organism evidence="4 5">
    <name type="scientific">Wolfiporia cocos (strain MD-104)</name>
    <name type="common">Brown rot fungus</name>
    <dbReference type="NCBI Taxonomy" id="742152"/>
    <lineage>
        <taxon>Eukaryota</taxon>
        <taxon>Fungi</taxon>
        <taxon>Dikarya</taxon>
        <taxon>Basidiomycota</taxon>
        <taxon>Agaricomycotina</taxon>
        <taxon>Agaricomycetes</taxon>
        <taxon>Polyporales</taxon>
        <taxon>Phaeolaceae</taxon>
        <taxon>Wolfiporia</taxon>
    </lineage>
</organism>
<evidence type="ECO:0000313" key="5">
    <source>
        <dbReference type="Proteomes" id="UP000218811"/>
    </source>
</evidence>
<dbReference type="OMA" id="FREWCET"/>
<dbReference type="PROSITE" id="PS50994">
    <property type="entry name" value="INTEGRASE"/>
    <property type="match status" value="1"/>
</dbReference>
<keyword evidence="5" id="KW-1185">Reference proteome</keyword>
<feature type="domain" description="Integrase catalytic" evidence="3">
    <location>
        <begin position="1"/>
        <end position="135"/>
    </location>
</feature>
<keyword evidence="1" id="KW-0694">RNA-binding</keyword>
<dbReference type="InterPro" id="IPR036397">
    <property type="entry name" value="RNaseH_sf"/>
</dbReference>
<dbReference type="PANTHER" id="PTHR37984:SF5">
    <property type="entry name" value="PROTEIN NYNRIN-LIKE"/>
    <property type="match status" value="1"/>
</dbReference>
<dbReference type="GO" id="GO:0015074">
    <property type="term" value="P:DNA integration"/>
    <property type="evidence" value="ECO:0007669"/>
    <property type="project" value="InterPro"/>
</dbReference>
<dbReference type="Proteomes" id="UP000218811">
    <property type="component" value="Unassembled WGS sequence"/>
</dbReference>
<dbReference type="EMBL" id="KB467887">
    <property type="protein sequence ID" value="PCH36720.1"/>
    <property type="molecule type" value="Genomic_DNA"/>
</dbReference>
<name>A0A2H3J392_WOLCO</name>
<evidence type="ECO:0000259" key="2">
    <source>
        <dbReference type="PROSITE" id="PS50013"/>
    </source>
</evidence>
<dbReference type="FunFam" id="3.30.420.10:FF:000032">
    <property type="entry name" value="Retrovirus-related Pol polyprotein from transposon 297-like Protein"/>
    <property type="match status" value="1"/>
</dbReference>
<dbReference type="InterPro" id="IPR000953">
    <property type="entry name" value="Chromo/chromo_shadow_dom"/>
</dbReference>
<dbReference type="Pfam" id="PF00665">
    <property type="entry name" value="rve"/>
    <property type="match status" value="1"/>
</dbReference>
<sequence>MVIVDRLTKRARFIPTTDNLSTKELATILYSRIFPIHGLPKQIVSDRGTQFASELFREWCETLNVQRSMTTAYHPQADGQTERVNQTLEQYLRCYIEVVQKDNWSQFLPTAEFAYNNAASETTKNSPFYVELGRHPNAGPTDLRPTTNADLNQIAQARWAAQDQAKAAMKIAAERWSWYYDQGRKAAPFDVGDKVLVDVRKWQDTERSLSPRYIGPFKIIEKLSPVTFKLHMDSQYRAYHPVFHASKLVLYKEATIQNKPPPQPERNEEGEETWEVENILDHRRRGSKMEYRIRWKGFTVSDDSWIPEMELNSAAELLEEYKLSQPDLLV</sequence>
<dbReference type="PANTHER" id="PTHR37984">
    <property type="entry name" value="PROTEIN CBG26694"/>
    <property type="match status" value="1"/>
</dbReference>
<dbReference type="InterPro" id="IPR016197">
    <property type="entry name" value="Chromo-like_dom_sf"/>
</dbReference>
<feature type="domain" description="Chromo" evidence="2">
    <location>
        <begin position="274"/>
        <end position="321"/>
    </location>
</feature>
<protein>
    <submittedName>
        <fullName evidence="4">Ribonuclease H-like protein</fullName>
    </submittedName>
</protein>
<dbReference type="GO" id="GO:0005634">
    <property type="term" value="C:nucleus"/>
    <property type="evidence" value="ECO:0007669"/>
    <property type="project" value="UniProtKB-ARBA"/>
</dbReference>
<dbReference type="Pfam" id="PF24626">
    <property type="entry name" value="SH3_Tf2-1"/>
    <property type="match status" value="1"/>
</dbReference>
<dbReference type="InterPro" id="IPR056924">
    <property type="entry name" value="SH3_Tf2-1"/>
</dbReference>
<evidence type="ECO:0000259" key="3">
    <source>
        <dbReference type="PROSITE" id="PS50994"/>
    </source>
</evidence>
<proteinExistence type="predicted"/>
<dbReference type="SUPFAM" id="SSF53098">
    <property type="entry name" value="Ribonuclease H-like"/>
    <property type="match status" value="1"/>
</dbReference>
<dbReference type="InterPro" id="IPR001584">
    <property type="entry name" value="Integrase_cat-core"/>
</dbReference>
<gene>
    <name evidence="4" type="ORF">WOLCODRAFT_82537</name>
</gene>
<dbReference type="GO" id="GO:0006338">
    <property type="term" value="P:chromatin remodeling"/>
    <property type="evidence" value="ECO:0007669"/>
    <property type="project" value="UniProtKB-ARBA"/>
</dbReference>
<dbReference type="Gene3D" id="2.40.50.40">
    <property type="match status" value="1"/>
</dbReference>
<dbReference type="OrthoDB" id="3253957at2759"/>
<dbReference type="AlphaFoldDB" id="A0A2H3J392"/>
<accession>A0A2H3J392</accession>